<dbReference type="SUPFAM" id="SSF53474">
    <property type="entry name" value="alpha/beta-Hydrolases"/>
    <property type="match status" value="1"/>
</dbReference>
<dbReference type="GO" id="GO:0051793">
    <property type="term" value="P:medium-chain fatty acid catabolic process"/>
    <property type="evidence" value="ECO:0007669"/>
    <property type="project" value="TreeGrafter"/>
</dbReference>
<proteinExistence type="inferred from homology"/>
<dbReference type="GO" id="GO:0008126">
    <property type="term" value="F:acetylesterase activity"/>
    <property type="evidence" value="ECO:0007669"/>
    <property type="project" value="TreeGrafter"/>
</dbReference>
<reference evidence="2 3" key="1">
    <citation type="submission" date="2016-07" db="EMBL/GenBank/DDBJ databases">
        <title>Pervasive Adenine N6-methylation of Active Genes in Fungi.</title>
        <authorList>
            <consortium name="DOE Joint Genome Institute"/>
            <person name="Mondo S.J."/>
            <person name="Dannebaum R.O."/>
            <person name="Kuo R.C."/>
            <person name="Labutti K."/>
            <person name="Haridas S."/>
            <person name="Kuo A."/>
            <person name="Salamov A."/>
            <person name="Ahrendt S.R."/>
            <person name="Lipzen A."/>
            <person name="Sullivan W."/>
            <person name="Andreopoulos W.B."/>
            <person name="Clum A."/>
            <person name="Lindquist E."/>
            <person name="Daum C."/>
            <person name="Ramamoorthy G.K."/>
            <person name="Gryganskyi A."/>
            <person name="Culley D."/>
            <person name="Magnuson J.K."/>
            <person name="James T.Y."/>
            <person name="O'Malley M.A."/>
            <person name="Stajich J.E."/>
            <person name="Spatafora J.W."/>
            <person name="Visel A."/>
            <person name="Grigoriev I.V."/>
        </authorList>
    </citation>
    <scope>NUCLEOTIDE SEQUENCE [LARGE SCALE GENOMIC DNA]</scope>
    <source>
        <strain evidence="2 3">ATCC 12442</strain>
    </source>
</reference>
<dbReference type="InterPro" id="IPR029058">
    <property type="entry name" value="AB_hydrolase_fold"/>
</dbReference>
<sequence length="354" mass="39323">MSTRSKNSRNQVQLIHADKTVPTKSNSQQTLAGVLQEECPNLANGARFVPSPLVPGPHAQTIYAFLAYYVYYAESIMFPKFTRELFKLPDGGTLALDWARCNNYTERPVVVIISGVTGTSNDFYVRRCYAALIKLDYSVVVVHSRGCGGSKLTSPMPFHCGYTGDYREVVAHLHTRPPKLQAAGARVLSGCKHSCKPIAVGNPYNLYKVVVHLDSQFILHPSKVYGVAILNFLKTAFATNKQQILEAPIKLDEDRIRCAATLVEFTEAMTRRVYGYPSAKALLEDSNSGDFLHNIQIPMLFLNSLDDPICANPHIVLGLTEHGGHIGYMGRTWPTSWIELPVAQFFQCALKHYG</sequence>
<accession>A0A1Y1WKZ6</accession>
<dbReference type="GeneID" id="63802664"/>
<comment type="caution">
    <text evidence="2">The sequence shown here is derived from an EMBL/GenBank/DDBJ whole genome shotgun (WGS) entry which is preliminary data.</text>
</comment>
<dbReference type="InterPro" id="IPR012020">
    <property type="entry name" value="ABHD4"/>
</dbReference>
<dbReference type="RefSeq" id="XP_040747087.1">
    <property type="nucleotide sequence ID" value="XM_040886016.1"/>
</dbReference>
<dbReference type="InterPro" id="IPR050960">
    <property type="entry name" value="AB_hydrolase_4_sf"/>
</dbReference>
<dbReference type="Proteomes" id="UP000193922">
    <property type="component" value="Unassembled WGS sequence"/>
</dbReference>
<evidence type="ECO:0000313" key="3">
    <source>
        <dbReference type="Proteomes" id="UP000193922"/>
    </source>
</evidence>
<dbReference type="GO" id="GO:0047372">
    <property type="term" value="F:monoacylglycerol lipase activity"/>
    <property type="evidence" value="ECO:0007669"/>
    <property type="project" value="TreeGrafter"/>
</dbReference>
<dbReference type="PANTHER" id="PTHR10794:SF63">
    <property type="entry name" value="ALPHA_BETA HYDROLASE 1, ISOFORM A"/>
    <property type="match status" value="1"/>
</dbReference>
<comment type="similarity">
    <text evidence="1">Belongs to the AB hydrolase superfamily. AB hydrolase 4 family.</text>
</comment>
<protein>
    <submittedName>
        <fullName evidence="2">AB-hydrolase YheT</fullName>
    </submittedName>
</protein>
<gene>
    <name evidence="2" type="ORF">DL89DRAFT_263890</name>
</gene>
<keyword evidence="3" id="KW-1185">Reference proteome</keyword>
<evidence type="ECO:0000313" key="2">
    <source>
        <dbReference type="EMBL" id="ORX73876.1"/>
    </source>
</evidence>
<dbReference type="OrthoDB" id="5954035at2759"/>
<dbReference type="AlphaFoldDB" id="A0A1Y1WKZ6"/>
<dbReference type="STRING" id="61395.A0A1Y1WKZ6"/>
<name>A0A1Y1WKZ6_9FUNG</name>
<dbReference type="PIRSF" id="PIRSF005211">
    <property type="entry name" value="Ab_hydro_YheT"/>
    <property type="match status" value="1"/>
</dbReference>
<dbReference type="EMBL" id="MCFD01000001">
    <property type="protein sequence ID" value="ORX73876.1"/>
    <property type="molecule type" value="Genomic_DNA"/>
</dbReference>
<dbReference type="PANTHER" id="PTHR10794">
    <property type="entry name" value="ABHYDROLASE DOMAIN-CONTAINING PROTEIN"/>
    <property type="match status" value="1"/>
</dbReference>
<organism evidence="2 3">
    <name type="scientific">Linderina pennispora</name>
    <dbReference type="NCBI Taxonomy" id="61395"/>
    <lineage>
        <taxon>Eukaryota</taxon>
        <taxon>Fungi</taxon>
        <taxon>Fungi incertae sedis</taxon>
        <taxon>Zoopagomycota</taxon>
        <taxon>Kickxellomycotina</taxon>
        <taxon>Kickxellomycetes</taxon>
        <taxon>Kickxellales</taxon>
        <taxon>Kickxellaceae</taxon>
        <taxon>Linderina</taxon>
    </lineage>
</organism>
<keyword evidence="2" id="KW-0378">Hydrolase</keyword>
<evidence type="ECO:0000256" key="1">
    <source>
        <dbReference type="ARBA" id="ARBA00010884"/>
    </source>
</evidence>
<dbReference type="GO" id="GO:0051792">
    <property type="term" value="P:medium-chain fatty acid biosynthetic process"/>
    <property type="evidence" value="ECO:0007669"/>
    <property type="project" value="TreeGrafter"/>
</dbReference>
<dbReference type="Gene3D" id="3.40.50.1820">
    <property type="entry name" value="alpha/beta hydrolase"/>
    <property type="match status" value="1"/>
</dbReference>